<dbReference type="InterPro" id="IPR029058">
    <property type="entry name" value="AB_hydrolase_fold"/>
</dbReference>
<dbReference type="Proteomes" id="UP000297475">
    <property type="component" value="Unassembled WGS sequence"/>
</dbReference>
<name>A0A4Z0WL34_9GAMM</name>
<dbReference type="Gene3D" id="3.40.50.1820">
    <property type="entry name" value="alpha/beta hydrolase"/>
    <property type="match status" value="1"/>
</dbReference>
<comment type="caution">
    <text evidence="2">The sequence shown here is derived from an EMBL/GenBank/DDBJ whole genome shotgun (WGS) entry which is preliminary data.</text>
</comment>
<sequence>MALRGQGVSVAPQLHFAHANGFPIASYRQFLAPLQNAAAVSVTDFIGHHPEFPVSDNWFHLCNQLIRDVETVVERTGQPVHGIGHSLGGGLTFMASLQRPDLFRSATLLDVPLITFWEATVFAVLKMTPWRDRVTPAGRAARRRSVWPSQQAAFDYMRARALFRQFPDSVLWDYVQAVTEPVTAADAGADSVQTQGWMLRYRPEIEADIFRTYPTNWVRHYRRRHPDLQVVIGAETSLVRPHHVRLMQHKLDIPVYQARGGHLFPLEYPELAADQLLTLLGLPAGHSPQPAAGVAYG</sequence>
<evidence type="ECO:0000259" key="1">
    <source>
        <dbReference type="Pfam" id="PF12697"/>
    </source>
</evidence>
<dbReference type="SUPFAM" id="SSF53474">
    <property type="entry name" value="alpha/beta-Hydrolases"/>
    <property type="match status" value="1"/>
</dbReference>
<accession>A0A4Z0WL34</accession>
<reference evidence="2 3" key="1">
    <citation type="submission" date="2019-04" db="EMBL/GenBank/DDBJ databases">
        <title>Natronospirillum operosus gen. nov., sp. nov., a haloalkaliphilic satellite isolated from decaying biomass of laboratory culture of cyanobacterium Geitlerinema sp. and proposal of Natronospirillaceae fam. nov. and Saccharospirillaceae fam. nov.</title>
        <authorList>
            <person name="Kevbrin V."/>
            <person name="Boltyanskaya Y."/>
            <person name="Koziaeva V."/>
            <person name="Grouzdev D.S."/>
            <person name="Park M."/>
            <person name="Cho J."/>
        </authorList>
    </citation>
    <scope>NUCLEOTIDE SEQUENCE [LARGE SCALE GENOMIC DNA]</scope>
    <source>
        <strain evidence="2 3">G-116</strain>
    </source>
</reference>
<dbReference type="InterPro" id="IPR000073">
    <property type="entry name" value="AB_hydrolase_1"/>
</dbReference>
<evidence type="ECO:0000313" key="3">
    <source>
        <dbReference type="Proteomes" id="UP000297475"/>
    </source>
</evidence>
<gene>
    <name evidence="2" type="ORF">E4656_05990</name>
</gene>
<dbReference type="EMBL" id="SRMF01000001">
    <property type="protein sequence ID" value="TGG95945.1"/>
    <property type="molecule type" value="Genomic_DNA"/>
</dbReference>
<evidence type="ECO:0000313" key="2">
    <source>
        <dbReference type="EMBL" id="TGG95945.1"/>
    </source>
</evidence>
<organism evidence="2 3">
    <name type="scientific">Natronospirillum operosum</name>
    <dbReference type="NCBI Taxonomy" id="2759953"/>
    <lineage>
        <taxon>Bacteria</taxon>
        <taxon>Pseudomonadati</taxon>
        <taxon>Pseudomonadota</taxon>
        <taxon>Gammaproteobacteria</taxon>
        <taxon>Oceanospirillales</taxon>
        <taxon>Natronospirillaceae</taxon>
        <taxon>Natronospirillum</taxon>
    </lineage>
</organism>
<protein>
    <submittedName>
        <fullName evidence="2">Alpha/beta hydrolase</fullName>
    </submittedName>
</protein>
<dbReference type="Pfam" id="PF12697">
    <property type="entry name" value="Abhydrolase_6"/>
    <property type="match status" value="1"/>
</dbReference>
<keyword evidence="3" id="KW-1185">Reference proteome</keyword>
<proteinExistence type="predicted"/>
<dbReference type="GO" id="GO:0016787">
    <property type="term" value="F:hydrolase activity"/>
    <property type="evidence" value="ECO:0007669"/>
    <property type="project" value="UniProtKB-KW"/>
</dbReference>
<feature type="domain" description="AB hydrolase-1" evidence="1">
    <location>
        <begin position="16"/>
        <end position="274"/>
    </location>
</feature>
<keyword evidence="2" id="KW-0378">Hydrolase</keyword>
<dbReference type="AlphaFoldDB" id="A0A4Z0WL34"/>
<dbReference type="OrthoDB" id="5729753at2"/>